<feature type="domain" description="P/Homo B" evidence="5">
    <location>
        <begin position="290"/>
        <end position="475"/>
    </location>
</feature>
<dbReference type="EMBL" id="JAATJH010000001">
    <property type="protein sequence ID" value="NJC25219.1"/>
    <property type="molecule type" value="Genomic_DNA"/>
</dbReference>
<name>A0ABX0X8C3_9BACT</name>
<dbReference type="InterPro" id="IPR013783">
    <property type="entry name" value="Ig-like_fold"/>
</dbReference>
<dbReference type="PROSITE" id="PS50093">
    <property type="entry name" value="PKD"/>
    <property type="match status" value="1"/>
</dbReference>
<keyword evidence="7" id="KW-1185">Reference proteome</keyword>
<dbReference type="Proteomes" id="UP000770785">
    <property type="component" value="Unassembled WGS sequence"/>
</dbReference>
<dbReference type="InterPro" id="IPR002884">
    <property type="entry name" value="P_dom"/>
</dbReference>
<dbReference type="InterPro" id="IPR008979">
    <property type="entry name" value="Galactose-bd-like_sf"/>
</dbReference>
<dbReference type="InterPro" id="IPR022409">
    <property type="entry name" value="PKD/Chitinase_dom"/>
</dbReference>
<dbReference type="Pfam" id="PF13573">
    <property type="entry name" value="SprB"/>
    <property type="match status" value="3"/>
</dbReference>
<dbReference type="InterPro" id="IPR000601">
    <property type="entry name" value="PKD_dom"/>
</dbReference>
<dbReference type="SUPFAM" id="SSF49299">
    <property type="entry name" value="PKD domain"/>
    <property type="match status" value="1"/>
</dbReference>
<comment type="caution">
    <text evidence="6">The sequence shown here is derived from an EMBL/GenBank/DDBJ whole genome shotgun (WGS) entry which is preliminary data.</text>
</comment>
<dbReference type="InterPro" id="IPR035986">
    <property type="entry name" value="PKD_dom_sf"/>
</dbReference>
<feature type="domain" description="PKD" evidence="4">
    <location>
        <begin position="203"/>
        <end position="257"/>
    </location>
</feature>
<dbReference type="Pfam" id="PF18911">
    <property type="entry name" value="PKD_4"/>
    <property type="match status" value="1"/>
</dbReference>
<dbReference type="Gene3D" id="2.60.40.10">
    <property type="entry name" value="Immunoglobulins"/>
    <property type="match status" value="1"/>
</dbReference>
<dbReference type="CDD" id="cd00146">
    <property type="entry name" value="PKD"/>
    <property type="match status" value="1"/>
</dbReference>
<proteinExistence type="predicted"/>
<feature type="signal peptide" evidence="3">
    <location>
        <begin position="1"/>
        <end position="23"/>
    </location>
</feature>
<dbReference type="InterPro" id="IPR025667">
    <property type="entry name" value="SprB_repeat"/>
</dbReference>
<dbReference type="SMART" id="SM00089">
    <property type="entry name" value="PKD"/>
    <property type="match status" value="1"/>
</dbReference>
<keyword evidence="3" id="KW-0732">Signal</keyword>
<feature type="chain" id="PRO_5045185291" evidence="3">
    <location>
        <begin position="24"/>
        <end position="1271"/>
    </location>
</feature>
<evidence type="ECO:0000256" key="3">
    <source>
        <dbReference type="SAM" id="SignalP"/>
    </source>
</evidence>
<organism evidence="6 7">
    <name type="scientific">Neolewinella antarctica</name>
    <dbReference type="NCBI Taxonomy" id="442734"/>
    <lineage>
        <taxon>Bacteria</taxon>
        <taxon>Pseudomonadati</taxon>
        <taxon>Bacteroidota</taxon>
        <taxon>Saprospiria</taxon>
        <taxon>Saprospirales</taxon>
        <taxon>Lewinellaceae</taxon>
        <taxon>Neolewinella</taxon>
    </lineage>
</organism>
<evidence type="ECO:0000313" key="7">
    <source>
        <dbReference type="Proteomes" id="UP000770785"/>
    </source>
</evidence>
<dbReference type="Gene3D" id="2.60.120.260">
    <property type="entry name" value="Galactose-binding domain-like"/>
    <property type="match status" value="2"/>
</dbReference>
<evidence type="ECO:0000256" key="1">
    <source>
        <dbReference type="ARBA" id="ARBA00022670"/>
    </source>
</evidence>
<sequence>MARLYVRYLLPSVLALLSLTVVAQDVILIGQNDQISSCNGNFFDAGGESGGHGGAGAVQTTTICSDGSSGESVRVFFSEIEIDGVLNIYNGNTTGAPLLGSLTGTNDDSSVAFRSTAGNASGCLTFEFTSGGTSLNGWKASVICVNPCQPISAVILGTTPPRLPDTDEGFIDVCPGDPITLRAEGRYPEDGQEYAQSDATSEFTWTFQDGTSATGPTVTHIYEEPGAYQINLTIEDERGCRNALRTTRRVRVAPAPVFNEPSNLPANIYPGDEIIIDVGGTDPNSLNISPTPQRFSFRTSQTFSELTPLPDDITTYQSSLEFSSFANGQRLERGDQIVSICASMEHSFLGDLGISVECPDGTKLDLHRYSSDIVGRVGNQTLGLGDKFTITPDPPGTYCWTANAPATMREVVQRGSFDAGEKIPEIDYRAEGGSFDEFIGCELNGNWSFNVLDSLPDDNGTVYSWTIEFASDVFPNLEEFTVPLSSVTIEDNNLYDAYTPTRAALNTNNPGPKKVRIVTEDDFSCRFDTTLTLLVESPFARDCSDRAARPAIPGIDTSVCQGDDITVDFSTAVAEDTVIIWESIAFDEVSNSLYPSETEAYGSTIRVTDHNPATVRDVARDIESVCINLENIDQLSELTVQLLSPDGTTLRLLESISANNARLSNTCFAPTATQAIGGGSSPFSGTFIPVNNNWAALNGEAINGDWTLQIWDAAGNDVSRLASWSIALRYDREVTYSWSPSDGTLSCTDCPTPTIAPATATIYVLSISTADGCSQTVEVDVDFSALQLDFGSSVAPPTCNGGNDGSISVTIASNPGNLTLSWSDQPSNSSLIRTGLSAGTYALTATDEDGCSNQFIIELSAPPPITFTSSENRVTCFGRSDGGLTITDITGPNPGNYVITWGPEAENSDQSTVRNLPAGDYPLTVTDVQGCAVDTFVTLTQPQPLLSSIAGVNVSCFGEADARLTASGTGGTPAYAYRWSTGSTDPVLSDLIAGNYFLTLTDENNCTDLDTFNVTQPDTLVLDVMTDSVLCLGGFSGAAVLVASGGNQPFTYRLGERGAGRNSIFLGLAAGEYPVFVTDANGCADDALAVVDDGLFFGVSVGPDSTIVFGDSLTLSATLIGGRPGVQYAWRPSAPTSISCRDCADPVVQPEFETDFTLVATDGNGCTAEDRIRIRVRKIREVAVPTGFTPNGDLRNDVLLVHGRPGTRVVSMQVYDRWATLIYEGADFMVNDPEAGWDGDGHNAGVYFYKLVVEYDDRSQETLSGQTTLIR</sequence>
<keyword evidence="1" id="KW-0645">Protease</keyword>
<evidence type="ECO:0000256" key="2">
    <source>
        <dbReference type="ARBA" id="ARBA00022801"/>
    </source>
</evidence>
<dbReference type="PROSITE" id="PS51829">
    <property type="entry name" value="P_HOMO_B"/>
    <property type="match status" value="2"/>
</dbReference>
<evidence type="ECO:0000313" key="6">
    <source>
        <dbReference type="EMBL" id="NJC25219.1"/>
    </source>
</evidence>
<protein>
    <submittedName>
        <fullName evidence="6">Gliding motility-associated-like protein</fullName>
    </submittedName>
</protein>
<dbReference type="Gene3D" id="2.60.40.740">
    <property type="match status" value="1"/>
</dbReference>
<accession>A0ABX0X8C3</accession>
<gene>
    <name evidence="6" type="ORF">GGR27_000700</name>
</gene>
<dbReference type="RefSeq" id="WP_168035982.1">
    <property type="nucleotide sequence ID" value="NZ_JAATJH010000001.1"/>
</dbReference>
<reference evidence="6 7" key="1">
    <citation type="submission" date="2020-03" db="EMBL/GenBank/DDBJ databases">
        <title>Genomic Encyclopedia of Type Strains, Phase IV (KMG-IV): sequencing the most valuable type-strain genomes for metagenomic binning, comparative biology and taxonomic classification.</title>
        <authorList>
            <person name="Goeker M."/>
        </authorList>
    </citation>
    <scope>NUCLEOTIDE SEQUENCE [LARGE SCALE GENOMIC DNA]</scope>
    <source>
        <strain evidence="6 7">DSM 105096</strain>
    </source>
</reference>
<evidence type="ECO:0000259" key="4">
    <source>
        <dbReference type="PROSITE" id="PS50093"/>
    </source>
</evidence>
<dbReference type="SUPFAM" id="SSF49785">
    <property type="entry name" value="Galactose-binding domain-like"/>
    <property type="match status" value="2"/>
</dbReference>
<dbReference type="Pfam" id="PF01483">
    <property type="entry name" value="P_proprotein"/>
    <property type="match status" value="1"/>
</dbReference>
<feature type="domain" description="P/Homo B" evidence="5">
    <location>
        <begin position="572"/>
        <end position="735"/>
    </location>
</feature>
<evidence type="ECO:0000259" key="5">
    <source>
        <dbReference type="PROSITE" id="PS51829"/>
    </source>
</evidence>
<dbReference type="Pfam" id="PF13585">
    <property type="entry name" value="CHU_C"/>
    <property type="match status" value="1"/>
</dbReference>
<keyword evidence="2" id="KW-0378">Hydrolase</keyword>